<dbReference type="InterPro" id="IPR050525">
    <property type="entry name" value="ECM_Assembly_Org"/>
</dbReference>
<proteinExistence type="predicted"/>
<feature type="domain" description="VWFA" evidence="1">
    <location>
        <begin position="11"/>
        <end position="192"/>
    </location>
</feature>
<dbReference type="OrthoDB" id="199024at2759"/>
<dbReference type="SMART" id="SM00327">
    <property type="entry name" value="VWA"/>
    <property type="match status" value="1"/>
</dbReference>
<dbReference type="AlphaFoldDB" id="R7VLZ3"/>
<reference evidence="2 4" key="2">
    <citation type="journal article" date="2013" name="Nature">
        <title>Insights into bilaterian evolution from three spiralian genomes.</title>
        <authorList>
            <person name="Simakov O."/>
            <person name="Marletaz F."/>
            <person name="Cho S.J."/>
            <person name="Edsinger-Gonzales E."/>
            <person name="Havlak P."/>
            <person name="Hellsten U."/>
            <person name="Kuo D.H."/>
            <person name="Larsson T."/>
            <person name="Lv J."/>
            <person name="Arendt D."/>
            <person name="Savage R."/>
            <person name="Osoegawa K."/>
            <person name="de Jong P."/>
            <person name="Grimwood J."/>
            <person name="Chapman J.A."/>
            <person name="Shapiro H."/>
            <person name="Aerts A."/>
            <person name="Otillar R.P."/>
            <person name="Terry A.Y."/>
            <person name="Boore J.L."/>
            <person name="Grigoriev I.V."/>
            <person name="Lindberg D.R."/>
            <person name="Seaver E.C."/>
            <person name="Weisblat D.A."/>
            <person name="Putnam N.H."/>
            <person name="Rokhsar D.S."/>
        </authorList>
    </citation>
    <scope>NUCLEOTIDE SEQUENCE</scope>
    <source>
        <strain evidence="2 4">I ESC-2004</strain>
    </source>
</reference>
<dbReference type="EMBL" id="AMQN01003895">
    <property type="status" value="NOT_ANNOTATED_CDS"/>
    <property type="molecule type" value="Genomic_DNA"/>
</dbReference>
<dbReference type="CDD" id="cd01450">
    <property type="entry name" value="vWFA_subfamily_ECM"/>
    <property type="match status" value="1"/>
</dbReference>
<dbReference type="InterPro" id="IPR002035">
    <property type="entry name" value="VWF_A"/>
</dbReference>
<evidence type="ECO:0000313" key="4">
    <source>
        <dbReference type="Proteomes" id="UP000014760"/>
    </source>
</evidence>
<reference evidence="3" key="3">
    <citation type="submission" date="2015-06" db="UniProtKB">
        <authorList>
            <consortium name="EnsemblMetazoa"/>
        </authorList>
    </citation>
    <scope>IDENTIFICATION</scope>
</reference>
<dbReference type="STRING" id="283909.R7VLZ3"/>
<dbReference type="OMA" id="HAIFRRS"/>
<dbReference type="PANTHER" id="PTHR24020">
    <property type="entry name" value="COLLAGEN ALPHA"/>
    <property type="match status" value="1"/>
</dbReference>
<reference evidence="4" key="1">
    <citation type="submission" date="2012-12" db="EMBL/GenBank/DDBJ databases">
        <authorList>
            <person name="Hellsten U."/>
            <person name="Grimwood J."/>
            <person name="Chapman J.A."/>
            <person name="Shapiro H."/>
            <person name="Aerts A."/>
            <person name="Otillar R.P."/>
            <person name="Terry A.Y."/>
            <person name="Boore J.L."/>
            <person name="Simakov O."/>
            <person name="Marletaz F."/>
            <person name="Cho S.-J."/>
            <person name="Edsinger-Gonzales E."/>
            <person name="Havlak P."/>
            <person name="Kuo D.-H."/>
            <person name="Larsson T."/>
            <person name="Lv J."/>
            <person name="Arendt D."/>
            <person name="Savage R."/>
            <person name="Osoegawa K."/>
            <person name="de Jong P."/>
            <person name="Lindberg D.R."/>
            <person name="Seaver E.C."/>
            <person name="Weisblat D.A."/>
            <person name="Putnam N.H."/>
            <person name="Grigoriev I.V."/>
            <person name="Rokhsar D.S."/>
        </authorList>
    </citation>
    <scope>NUCLEOTIDE SEQUENCE</scope>
    <source>
        <strain evidence="4">I ESC-2004</strain>
    </source>
</reference>
<organism evidence="2">
    <name type="scientific">Capitella teleta</name>
    <name type="common">Polychaete worm</name>
    <dbReference type="NCBI Taxonomy" id="283909"/>
    <lineage>
        <taxon>Eukaryota</taxon>
        <taxon>Metazoa</taxon>
        <taxon>Spiralia</taxon>
        <taxon>Lophotrochozoa</taxon>
        <taxon>Annelida</taxon>
        <taxon>Polychaeta</taxon>
        <taxon>Sedentaria</taxon>
        <taxon>Scolecida</taxon>
        <taxon>Capitellidae</taxon>
        <taxon>Capitella</taxon>
    </lineage>
</organism>
<feature type="non-terminal residue" evidence="2">
    <location>
        <position position="1"/>
    </location>
</feature>
<accession>R7VLZ3</accession>
<dbReference type="PRINTS" id="PR00453">
    <property type="entry name" value="VWFADOMAIN"/>
</dbReference>
<feature type="non-terminal residue" evidence="2">
    <location>
        <position position="198"/>
    </location>
</feature>
<dbReference type="Proteomes" id="UP000014760">
    <property type="component" value="Unassembled WGS sequence"/>
</dbReference>
<dbReference type="PROSITE" id="PS50234">
    <property type="entry name" value="VWFA"/>
    <property type="match status" value="1"/>
</dbReference>
<evidence type="ECO:0000313" key="3">
    <source>
        <dbReference type="EnsemblMetazoa" id="CapteP76139"/>
    </source>
</evidence>
<evidence type="ECO:0000313" key="2">
    <source>
        <dbReference type="EMBL" id="ELU18065.1"/>
    </source>
</evidence>
<keyword evidence="4" id="KW-1185">Reference proteome</keyword>
<dbReference type="HOGENOM" id="CLU_008905_4_0_1"/>
<sequence length="198" mass="21887">SVGEVCSSKVDLVFVLDSSDSIDKDAENPENWQSILAFAASIIDKYTIGPDDTRVALVTFSYSSEIEFDLNTYTDKQKLKERILATKYVNSYTNTFEGLRMMRVAFSFSRGDRADVPNVAIVVTDGEHTRDTGDPIPEAERAQAEGITILAVGVNQAVEAELAGISSAPHKENETYWMRTDFTDLTNIINELQKTSCA</sequence>
<protein>
    <recommendedName>
        <fullName evidence="1">VWFA domain-containing protein</fullName>
    </recommendedName>
</protein>
<dbReference type="EMBL" id="KB292163">
    <property type="protein sequence ID" value="ELU18065.1"/>
    <property type="molecule type" value="Genomic_DNA"/>
</dbReference>
<dbReference type="Gene3D" id="3.40.50.410">
    <property type="entry name" value="von Willebrand factor, type A domain"/>
    <property type="match status" value="1"/>
</dbReference>
<dbReference type="InterPro" id="IPR036465">
    <property type="entry name" value="vWFA_dom_sf"/>
</dbReference>
<dbReference type="SUPFAM" id="SSF53300">
    <property type="entry name" value="vWA-like"/>
    <property type="match status" value="1"/>
</dbReference>
<evidence type="ECO:0000259" key="1">
    <source>
        <dbReference type="PROSITE" id="PS50234"/>
    </source>
</evidence>
<gene>
    <name evidence="2" type="ORF">CAPTEDRAFT_76139</name>
</gene>
<dbReference type="Pfam" id="PF00092">
    <property type="entry name" value="VWA"/>
    <property type="match status" value="1"/>
</dbReference>
<name>R7VLZ3_CAPTE</name>
<dbReference type="EnsemblMetazoa" id="CapteT76139">
    <property type="protein sequence ID" value="CapteP76139"/>
    <property type="gene ID" value="CapteG76139"/>
</dbReference>
<dbReference type="PANTHER" id="PTHR24020:SF87">
    <property type="entry name" value="COLLAGEN ALPHA-1(VI) CHAIN-LIKE"/>
    <property type="match status" value="1"/>
</dbReference>